<organism evidence="5 6">
    <name type="scientific">Phaeocystidibacter marisrubri</name>
    <dbReference type="NCBI Taxonomy" id="1577780"/>
    <lineage>
        <taxon>Bacteria</taxon>
        <taxon>Pseudomonadati</taxon>
        <taxon>Bacteroidota</taxon>
        <taxon>Flavobacteriia</taxon>
        <taxon>Flavobacteriales</taxon>
        <taxon>Phaeocystidibacteraceae</taxon>
        <taxon>Phaeocystidibacter</taxon>
    </lineage>
</organism>
<comment type="caution">
    <text evidence="5">The sequence shown here is derived from an EMBL/GenBank/DDBJ whole genome shotgun (WGS) entry which is preliminary data.</text>
</comment>
<evidence type="ECO:0000256" key="2">
    <source>
        <dbReference type="ARBA" id="ARBA00022676"/>
    </source>
</evidence>
<dbReference type="SUPFAM" id="SSF53448">
    <property type="entry name" value="Nucleotide-diphospho-sugar transferases"/>
    <property type="match status" value="1"/>
</dbReference>
<dbReference type="PANTHER" id="PTHR43685">
    <property type="entry name" value="GLYCOSYLTRANSFERASE"/>
    <property type="match status" value="1"/>
</dbReference>
<dbReference type="Proteomes" id="UP000484164">
    <property type="component" value="Unassembled WGS sequence"/>
</dbReference>
<dbReference type="InterPro" id="IPR050834">
    <property type="entry name" value="Glycosyltransf_2"/>
</dbReference>
<protein>
    <submittedName>
        <fullName evidence="5">Glycosyltransferase family 2 protein</fullName>
    </submittedName>
</protein>
<dbReference type="EMBL" id="WBVQ01000001">
    <property type="protein sequence ID" value="KAB2817820.1"/>
    <property type="molecule type" value="Genomic_DNA"/>
</dbReference>
<name>A0A6L3ZKZ1_9FLAO</name>
<dbReference type="Pfam" id="PF00535">
    <property type="entry name" value="Glycos_transf_2"/>
    <property type="match status" value="1"/>
</dbReference>
<proteinExistence type="inferred from homology"/>
<reference evidence="5 6" key="1">
    <citation type="submission" date="2019-10" db="EMBL/GenBank/DDBJ databases">
        <title>Genome sequence of Phaeocystidibacter marisrubri JCM30614 (type strain).</title>
        <authorList>
            <person name="Bowman J.P."/>
        </authorList>
    </citation>
    <scope>NUCLEOTIDE SEQUENCE [LARGE SCALE GENOMIC DNA]</scope>
    <source>
        <strain evidence="5 6">JCM 30614</strain>
    </source>
</reference>
<evidence type="ECO:0000313" key="5">
    <source>
        <dbReference type="EMBL" id="KAB2817820.1"/>
    </source>
</evidence>
<dbReference type="RefSeq" id="WP_151692508.1">
    <property type="nucleotide sequence ID" value="NZ_BMGX01000002.1"/>
</dbReference>
<gene>
    <name evidence="5" type="ORF">F8C82_05295</name>
</gene>
<comment type="similarity">
    <text evidence="1">Belongs to the glycosyltransferase 2 family.</text>
</comment>
<evidence type="ECO:0000259" key="4">
    <source>
        <dbReference type="Pfam" id="PF00535"/>
    </source>
</evidence>
<dbReference type="GO" id="GO:0016757">
    <property type="term" value="F:glycosyltransferase activity"/>
    <property type="evidence" value="ECO:0007669"/>
    <property type="project" value="UniProtKB-KW"/>
</dbReference>
<sequence length="329" mass="37921">MPELSVLLCTYNSRQYLPDAVNSVLRSEGVDLELILVNDGSTDGTEEYTNSIRDSRVKVIHLDENRGIAEAANVGLQHCSTKYIARMDSDDLCSPDRLKAQLEFLEAHPEFDVVCTKVELTDADFRQDGYKLYVDWCNGLMTHKLMYAHRYRDSPIVNPSACYRKSAIERFGDYKVGVPEDYEFWLRLFEGGVKMAKLNRVGLVWRDHSHRLTRNHSDYSDSAFSEVKLDYLRREWASRFENRPVYIWGKSRNARDWHMRLTESGLPVAGFVDFTSGTWKELPLLSIDEGLKLKGAFFLITVRNRVGGPLIQEALEERGMEAGEDFYFM</sequence>
<dbReference type="PANTHER" id="PTHR43685:SF5">
    <property type="entry name" value="GLYCOSYLTRANSFERASE EPSE-RELATED"/>
    <property type="match status" value="1"/>
</dbReference>
<keyword evidence="6" id="KW-1185">Reference proteome</keyword>
<dbReference type="AlphaFoldDB" id="A0A6L3ZKZ1"/>
<evidence type="ECO:0000313" key="6">
    <source>
        <dbReference type="Proteomes" id="UP000484164"/>
    </source>
</evidence>
<dbReference type="InterPro" id="IPR029044">
    <property type="entry name" value="Nucleotide-diphossugar_trans"/>
</dbReference>
<keyword evidence="2" id="KW-0328">Glycosyltransferase</keyword>
<keyword evidence="3 5" id="KW-0808">Transferase</keyword>
<dbReference type="InterPro" id="IPR001173">
    <property type="entry name" value="Glyco_trans_2-like"/>
</dbReference>
<dbReference type="Gene3D" id="3.90.550.10">
    <property type="entry name" value="Spore Coat Polysaccharide Biosynthesis Protein SpsA, Chain A"/>
    <property type="match status" value="1"/>
</dbReference>
<feature type="domain" description="Glycosyltransferase 2-like" evidence="4">
    <location>
        <begin position="5"/>
        <end position="156"/>
    </location>
</feature>
<evidence type="ECO:0000256" key="3">
    <source>
        <dbReference type="ARBA" id="ARBA00022679"/>
    </source>
</evidence>
<accession>A0A6L3ZKZ1</accession>
<dbReference type="OrthoDB" id="597270at2"/>
<evidence type="ECO:0000256" key="1">
    <source>
        <dbReference type="ARBA" id="ARBA00006739"/>
    </source>
</evidence>